<feature type="coiled-coil region" evidence="1">
    <location>
        <begin position="1879"/>
        <end position="1906"/>
    </location>
</feature>
<evidence type="ECO:0000313" key="7">
    <source>
        <dbReference type="EMBL" id="KAJ2905775.1"/>
    </source>
</evidence>
<keyword evidence="1" id="KW-0175">Coiled coil</keyword>
<feature type="domain" description="FMP27/BLTP2/Hobbit GFWDK motif-containing RBG unit" evidence="4">
    <location>
        <begin position="1304"/>
        <end position="1463"/>
    </location>
</feature>
<dbReference type="SMART" id="SM01215">
    <property type="entry name" value="Fmp27_SW"/>
    <property type="match status" value="1"/>
</dbReference>
<feature type="compositionally biased region" description="Polar residues" evidence="2">
    <location>
        <begin position="2902"/>
        <end position="2913"/>
    </location>
</feature>
<feature type="compositionally biased region" description="Low complexity" evidence="2">
    <location>
        <begin position="2052"/>
        <end position="2071"/>
    </location>
</feature>
<feature type="domain" description="FMP27 SW motif-containing RBG unit" evidence="5">
    <location>
        <begin position="1184"/>
        <end position="1286"/>
    </location>
</feature>
<feature type="compositionally biased region" description="Polar residues" evidence="2">
    <location>
        <begin position="2664"/>
        <end position="2679"/>
    </location>
</feature>
<feature type="compositionally biased region" description="Basic and acidic residues" evidence="2">
    <location>
        <begin position="1048"/>
        <end position="1058"/>
    </location>
</feature>
<feature type="domain" description="FMP27 WPPW motif-containing RBG unit" evidence="6">
    <location>
        <begin position="1710"/>
        <end position="2224"/>
    </location>
</feature>
<feature type="compositionally biased region" description="Basic and acidic residues" evidence="2">
    <location>
        <begin position="1143"/>
        <end position="1167"/>
    </location>
</feature>
<feature type="region of interest" description="Disordered" evidence="2">
    <location>
        <begin position="1114"/>
        <end position="1176"/>
    </location>
</feature>
<dbReference type="PANTHER" id="PTHR15678:SF6">
    <property type="entry name" value="BRIDGE-LIKE LIPID TRANSFER PROTEIN FAMILY MEMBER 2"/>
    <property type="match status" value="1"/>
</dbReference>
<feature type="region of interest" description="Disordered" evidence="2">
    <location>
        <begin position="1041"/>
        <end position="1061"/>
    </location>
</feature>
<dbReference type="PANTHER" id="PTHR15678">
    <property type="entry name" value="ANTIGEN MLAA-22-RELATED"/>
    <property type="match status" value="1"/>
</dbReference>
<dbReference type="Proteomes" id="UP001201980">
    <property type="component" value="Unassembled WGS sequence"/>
</dbReference>
<proteinExistence type="predicted"/>
<evidence type="ECO:0000259" key="6">
    <source>
        <dbReference type="SMART" id="SM01216"/>
    </source>
</evidence>
<feature type="compositionally biased region" description="Basic and acidic residues" evidence="2">
    <location>
        <begin position="137"/>
        <end position="154"/>
    </location>
</feature>
<name>A0AAD5WWW9_9PEZI</name>
<feature type="region of interest" description="Disordered" evidence="2">
    <location>
        <begin position="2981"/>
        <end position="3013"/>
    </location>
</feature>
<sequence>MYAPFVIEIRNASREEAVDMALLNPTFIFGIFVLLYLSSFILFAILRIITGISIQRIGYFSLRRLAYTPKDGMKIEIRGLGLNMHRPTFAQPTWLSIVVNELAITVDLKTLHRIVGDDDESEEEGEGRGQESNIKPQAEEKEDRKGSKEDKRENSTAMQYEYGGEPGDRPRIHLLRRATGGIPRSETWRKLMHMKDRIKRLHRNVNWLRMVDVVATNSTVSVVDVGSIQCGSFTIAVDTRRKMVDRARFFLQRNDRRRQKQQAEWIMTVRSVLFTAEGKESLEVIDNATLNIHGYLYEALDGLRDAAIALKFGRVHIPYNDAVLCSQMYKKLTNPYTDAESVEVSINTVIQELGDPGSTDHELMQAVSDSKEFFSSILRGIKEVQFAVSFLGITKKVDSVKPAGAPVLLTASMKEVGIDLHRLDPKSPAHRMYFPSKDIAHEALAAALSISIGVDDGQGKPERIVYIPMATTTVKTTLPSKTVQLSDAGSLSQKNANILFANSVVTSPSVDLDPRHLPLLLTLLRPRHSSLKSPSSTRSKHILISRLLPKANIKFSMHEPVIRVSLPPVEPTADPDDFDLIISSISSISLDVESFHSEVEDLHYSLASSMRLQSHNLYYQTSSSSRFNLMQTESFDMKLNLSASPDVHVVANGNLQTFSVKMVRPEITDGLRQIFRQLRLDVGHNRHSSDRHSQSQNLLRKMPSWLLQFQIQAHDFSVEVAGIDDAISDETRGIALTLDSWTGDYRAQRLDGLNHRRQPSRRRTRSRSLTPDSDFLRNLPVSPKKMKQKTPGDGRRLTLSMRGMETFIVEACDKWEIEPFVTLPKLEVSLSTSSDNHGPVFHIHSQLRTLSLHYSLYRHYAVGVAVMVLKKAFVRTSHDTDDAHNSKYRASNHFLSPPSSPDFVGDSYNRTEELTTADIRATLVQVKFEMPNDPPVMLHVYDLDMGAQRWSPPFARAKIIRLYVEAPRMHGVWARVVSIKSLRLEHRVAQKRHASVRPPEGTFDINTEAIRVSVPHEVIVHKITDNFVNVFKSAQQLHHKFGTSSNDQIRDKGPEGPKKVPRVSIRSRSLLFELEDGAFEWKLGMIYRAGRIEQVQRLAREEAFRLKVKKIHEEESRKENRHRNRSAMARGRARQGGAGWVRSHSEEGRPRRSMDDSERGRTPRYDPDGEAAGMSGNSRVSMADARHNLHVLNAQSWKKRIEHQYSLARNDAKELRGELWGHDELPDDMEESEHILEIPERAGLLSALVTDLQFDLDKPNFPLKDLPEYLHQIGKGMPRDMKYSLLVPMHVQIGMGEAKLSLRDYPLPFIHVPALKPGQAFKHSFHLKTNFVIAEEYHGPESTRKIKINVIPQRSLAPDANPTGSYPIYVRRTIGPVKTYSDISVDVNTAHPTRITWCPSFQPAMQDMMMVMESFTKPQLDRSERAGFWDKIRLNFHSRMRIAWKGDGDVHLALKGTRDPYLVTGHGAGLLMCWRNDVRLGLNTEDDPKRLLSVNSGEYILAIPDFSQQVRDSEKRYNDKDSFLSDESYRQGASFQKVVMKLSGKVQWLAGLVFEQAIRDGVRRFDFKPHYDVVLKAPEHAKDVNGEPYDAFRGFRSQHIHLSLDIRAPVDREWMSDNSEPSRSYNTTHFTPRFFTHFFAWWSLFGGPLSLPIRQGSLWPGREKNSKKFGRHLGTIKYNLLLAPLFLSHIYKHKDLDEHVSEDNAVSATGIKVRFDSFMLDIHQRREEFNTQDRGRKTQSRTTGMKIHAAQLDLVSADVRAVSASIKGTAAEAIKSGSMSALLVDPDDDAADLSHFTIPDNDFSWVDMDDFVELDWILPSGACPDTKILPLACAPRVTYFRQTDIGGVIAGDPDRTSPFGQEPTHLCIMSQDDPRQVQTQLIEERLEQLMDQMENHDRNLGEAELKGVRSDWNDEALRREFDALIKHTNVLQGKKDFLMNMLRQMNSKIPTVDTAEPPPGPRDEAASDMSIEFEGGGNMKLPSGAQFASDFNNRFVVHNLQLKWNNLLRNIVLRYIHQVSQRRGFVYYLSRPAVKFILDIVEEQAKAKTTKAETSATSTKSSTAPTEAASSQKEETTDIEDRIRKILAEGRKFVDSEDPQSEEGGTMEDLTGGIADEFTPQNSFHVRLIAPQIQLQSEKNKKLVVLVAAKGMELKVVEVMDKDRISDMVSGIVQRRMLLQMDGAQFFVTHQKWFSKQLLSMYSGSTYGAPVGTSWPPWVPMEVMFDFNADPFGFKRVVQKTSATLRYDKYNTLRLKYNDEVNSDGTNASSPDNPESRMDNLWVEFPQVGALCNSSQYYAMFVIGTDLLMYSEPLEKTRSERLEKIMLASDFSDLRGTPELVTKLQERIRQLEEIKTHFQTHSNYLDKMGWEDRLLLERDLAGCEDELFFMMKAITTSQRKYDTTAQSNALLRWSIAAKEIVWHLIRDTNEPLVELQLKDVEYDRTDNSDGSHINLFRVGRILGLNLLPDAMYPEMIAPYMEADKGSLSVLNMGLESREMIRVYWYMLEDIAGIPVMDQFEVSLFPLKIQLEREVGKKIFEYIFPDTSEANMNNNNSPSGGLQRFYDEDAEVNVAGSGISISDKDSFSTRPGSLELRLKPTLHSDALPIKTKALSTYSSDTNVAAPSFRERWFRSSASSQKAVTKKRSIESLSSFASVKPGGVSRTPTLHSKDSTSNNSNDQRRVSRFTLKSTKPAAEDQPSDDLTKMMSRASNFMTFAYIKMPSVVLCLSYKGKGERNIEDVHDFVFRLPTIEYRNKTWSNLDLALALKSRVLKALLSHTGAIIGNKFSKHRPGAAQQSRLRELATNSVLLATPVLGRGGTNGGDAASTGGNESQNSDDSSSGFGMSPVDFSRSPPRSLRNSQASVFNMPSSTSRSSSVASGRSYRTNSTGDSVAGPARPHINTTGIASNITGPQRGRTVPTFLMMTPPTPVDRPSTSAGLGISASTTALVDAPSTSTARPVSQGAGSLLDVKDSDAASFASGVSGMSGPGRDDTASILSGNRRRNILGSGTGEKIRGRFSAFRDRFRDGSSAGSVLGAGSGGRSDVSSSMVPEAEHELTGSGAATSSRMPIPQPARPMTSDGLGNGAGEGGGGSGSSLWGDSGSPQHIVTITSDASNQTVIGPGHGSHGGGGGSGSGGPMSGSGAASISGGATGSGGGNGTLSGKFFSRTNRAKTSGPDPM</sequence>
<comment type="caution">
    <text evidence="7">The sequence shown here is derived from an EMBL/GenBank/DDBJ whole genome shotgun (WGS) entry which is preliminary data.</text>
</comment>
<feature type="region of interest" description="Disordered" evidence="2">
    <location>
        <begin position="3031"/>
        <end position="3182"/>
    </location>
</feature>
<keyword evidence="3" id="KW-1133">Transmembrane helix</keyword>
<feature type="compositionally biased region" description="Polar residues" evidence="2">
    <location>
        <begin position="2859"/>
        <end position="2870"/>
    </location>
</feature>
<keyword evidence="8" id="KW-1185">Reference proteome</keyword>
<feature type="compositionally biased region" description="Polar residues" evidence="2">
    <location>
        <begin position="3106"/>
        <end position="3121"/>
    </location>
</feature>
<keyword evidence="3" id="KW-0472">Membrane</keyword>
<dbReference type="InterPro" id="IPR019449">
    <property type="entry name" value="FMP27_WPPW_RBG"/>
</dbReference>
<dbReference type="InterPro" id="IPR019441">
    <property type="entry name" value="FMP27/BLTP2/Hobbit_GFWDK_RBG"/>
</dbReference>
<feature type="compositionally biased region" description="Gly residues" evidence="2">
    <location>
        <begin position="3152"/>
        <end position="3162"/>
    </location>
</feature>
<feature type="region of interest" description="Disordered" evidence="2">
    <location>
        <begin position="2656"/>
        <end position="2702"/>
    </location>
</feature>
<dbReference type="EMBL" id="JAKWBI020000025">
    <property type="protein sequence ID" value="KAJ2905775.1"/>
    <property type="molecule type" value="Genomic_DNA"/>
</dbReference>
<dbReference type="SMART" id="SM01216">
    <property type="entry name" value="Fmp27_WPPW"/>
    <property type="match status" value="1"/>
</dbReference>
<keyword evidence="3" id="KW-0812">Transmembrane</keyword>
<reference evidence="7" key="1">
    <citation type="submission" date="2022-07" db="EMBL/GenBank/DDBJ databases">
        <title>Draft genome sequence of Zalerion maritima ATCC 34329, a (micro)plastics degrading marine fungus.</title>
        <authorList>
            <person name="Paco A."/>
            <person name="Goncalves M.F.M."/>
            <person name="Rocha-Santos T.A.P."/>
            <person name="Alves A."/>
        </authorList>
    </citation>
    <scope>NUCLEOTIDE SEQUENCE</scope>
    <source>
        <strain evidence="7">ATCC 34329</strain>
    </source>
</reference>
<organism evidence="7 8">
    <name type="scientific">Zalerion maritima</name>
    <dbReference type="NCBI Taxonomy" id="339359"/>
    <lineage>
        <taxon>Eukaryota</taxon>
        <taxon>Fungi</taxon>
        <taxon>Dikarya</taxon>
        <taxon>Ascomycota</taxon>
        <taxon>Pezizomycotina</taxon>
        <taxon>Sordariomycetes</taxon>
        <taxon>Lulworthiomycetidae</taxon>
        <taxon>Lulworthiales</taxon>
        <taxon>Lulworthiaceae</taxon>
        <taxon>Zalerion</taxon>
    </lineage>
</organism>
<accession>A0AAD5WWW9</accession>
<feature type="compositionally biased region" description="Low complexity" evidence="2">
    <location>
        <begin position="2871"/>
        <end position="2886"/>
    </location>
</feature>
<protein>
    <submittedName>
        <fullName evidence="7">Uncharacterized protein</fullName>
    </submittedName>
</protein>
<feature type="region of interest" description="Disordered" evidence="2">
    <location>
        <begin position="752"/>
        <end position="794"/>
    </location>
</feature>
<evidence type="ECO:0000313" key="8">
    <source>
        <dbReference type="Proteomes" id="UP001201980"/>
    </source>
</evidence>
<feature type="region of interest" description="Disordered" evidence="2">
    <location>
        <begin position="2047"/>
        <end position="2079"/>
    </location>
</feature>
<dbReference type="InterPro" id="IPR045167">
    <property type="entry name" value="Hobbit"/>
</dbReference>
<feature type="compositionally biased region" description="Basic residues" evidence="2">
    <location>
        <begin position="755"/>
        <end position="766"/>
    </location>
</feature>
<dbReference type="SMART" id="SM01214">
    <property type="entry name" value="Fmp27_GFWDK"/>
    <property type="match status" value="1"/>
</dbReference>
<evidence type="ECO:0000259" key="4">
    <source>
        <dbReference type="SMART" id="SM01214"/>
    </source>
</evidence>
<evidence type="ECO:0000259" key="5">
    <source>
        <dbReference type="SMART" id="SM01215"/>
    </source>
</evidence>
<feature type="compositionally biased region" description="Gly residues" evidence="2">
    <location>
        <begin position="3124"/>
        <end position="3142"/>
    </location>
</feature>
<evidence type="ECO:0000256" key="2">
    <source>
        <dbReference type="SAM" id="MobiDB-lite"/>
    </source>
</evidence>
<gene>
    <name evidence="7" type="ORF">MKZ38_004452</name>
</gene>
<feature type="region of interest" description="Disordered" evidence="2">
    <location>
        <begin position="2815"/>
        <end position="2917"/>
    </location>
</feature>
<feature type="region of interest" description="Disordered" evidence="2">
    <location>
        <begin position="117"/>
        <end position="171"/>
    </location>
</feature>
<feature type="transmembrane region" description="Helical" evidence="3">
    <location>
        <begin position="21"/>
        <end position="46"/>
    </location>
</feature>
<feature type="compositionally biased region" description="Polar residues" evidence="2">
    <location>
        <begin position="2829"/>
        <end position="2844"/>
    </location>
</feature>
<dbReference type="Pfam" id="PF10344">
    <property type="entry name" value="Hobbit"/>
    <property type="match status" value="1"/>
</dbReference>
<evidence type="ECO:0000256" key="1">
    <source>
        <dbReference type="SAM" id="Coils"/>
    </source>
</evidence>
<dbReference type="InterPro" id="IPR019415">
    <property type="entry name" value="FMP27_SW_RBG"/>
</dbReference>
<feature type="region of interest" description="Disordered" evidence="2">
    <location>
        <begin position="2094"/>
        <end position="2114"/>
    </location>
</feature>
<feature type="compositionally biased region" description="Gly residues" evidence="2">
    <location>
        <begin position="3084"/>
        <end position="3096"/>
    </location>
</feature>
<evidence type="ECO:0000256" key="3">
    <source>
        <dbReference type="SAM" id="Phobius"/>
    </source>
</evidence>